<evidence type="ECO:0000313" key="2">
    <source>
        <dbReference type="EMBL" id="BBZ75487.1"/>
    </source>
</evidence>
<reference evidence="2 3" key="1">
    <citation type="journal article" date="2019" name="Emerg. Microbes Infect.">
        <title>Comprehensive subspecies identification of 175 nontuberculous mycobacteria species based on 7547 genomic profiles.</title>
        <authorList>
            <person name="Matsumoto Y."/>
            <person name="Kinjo T."/>
            <person name="Motooka D."/>
            <person name="Nabeya D."/>
            <person name="Jung N."/>
            <person name="Uechi K."/>
            <person name="Horii T."/>
            <person name="Iida T."/>
            <person name="Fujita J."/>
            <person name="Nakamura S."/>
        </authorList>
    </citation>
    <scope>NUCLEOTIDE SEQUENCE [LARGE SCALE GENOMIC DNA]</scope>
    <source>
        <strain evidence="2 3">JCM 30275</strain>
    </source>
</reference>
<feature type="domain" description="SnoaL-like" evidence="1">
    <location>
        <begin position="10"/>
        <end position="132"/>
    </location>
</feature>
<organism evidence="2 3">
    <name type="scientific">Mycolicibacterium anyangense</name>
    <dbReference type="NCBI Taxonomy" id="1431246"/>
    <lineage>
        <taxon>Bacteria</taxon>
        <taxon>Bacillati</taxon>
        <taxon>Actinomycetota</taxon>
        <taxon>Actinomycetes</taxon>
        <taxon>Mycobacteriales</taxon>
        <taxon>Mycobacteriaceae</taxon>
        <taxon>Mycolicibacterium</taxon>
    </lineage>
</organism>
<sequence>MINIQPSLEAVADIIAINHLAASYSEAMCRFEVEEAVQTYAQDGVLSTPTTADAIGRAAIFETISKTVSTLDFVFQTLHQGLVEVDGDRATTNFPITEWARTSKDQRGILFLGVYRDDVVRTPEGWRFARRRLLPRLMGRPDFLTGTLHDISL</sequence>
<dbReference type="SUPFAM" id="SSF54427">
    <property type="entry name" value="NTF2-like"/>
    <property type="match status" value="1"/>
</dbReference>
<dbReference type="InterPro" id="IPR032710">
    <property type="entry name" value="NTF2-like_dom_sf"/>
</dbReference>
<accession>A0A6N4W5U9</accession>
<evidence type="ECO:0000313" key="3">
    <source>
        <dbReference type="Proteomes" id="UP000467249"/>
    </source>
</evidence>
<name>A0A6N4W5U9_9MYCO</name>
<dbReference type="AlphaFoldDB" id="A0A6N4W5U9"/>
<proteinExistence type="predicted"/>
<dbReference type="Proteomes" id="UP000467249">
    <property type="component" value="Chromosome"/>
</dbReference>
<dbReference type="Pfam" id="PF13577">
    <property type="entry name" value="SnoaL_4"/>
    <property type="match status" value="1"/>
</dbReference>
<protein>
    <recommendedName>
        <fullName evidence="1">SnoaL-like domain-containing protein</fullName>
    </recommendedName>
</protein>
<dbReference type="InterPro" id="IPR037401">
    <property type="entry name" value="SnoaL-like"/>
</dbReference>
<keyword evidence="3" id="KW-1185">Reference proteome</keyword>
<dbReference type="EMBL" id="AP022620">
    <property type="protein sequence ID" value="BBZ75487.1"/>
    <property type="molecule type" value="Genomic_DNA"/>
</dbReference>
<dbReference type="Gene3D" id="3.10.450.50">
    <property type="match status" value="1"/>
</dbReference>
<gene>
    <name evidence="2" type="ORF">MANY_08240</name>
</gene>
<dbReference type="KEGG" id="many:MANY_08240"/>
<dbReference type="RefSeq" id="WP_163803082.1">
    <property type="nucleotide sequence ID" value="NZ_AP022620.1"/>
</dbReference>
<evidence type="ECO:0000259" key="1">
    <source>
        <dbReference type="Pfam" id="PF13577"/>
    </source>
</evidence>